<evidence type="ECO:0000259" key="2">
    <source>
        <dbReference type="Pfam" id="PF06713"/>
    </source>
</evidence>
<accession>A0A4Y8IRG9</accession>
<keyword evidence="4" id="KW-1185">Reference proteome</keyword>
<dbReference type="Pfam" id="PF06713">
    <property type="entry name" value="bPH_4"/>
    <property type="match status" value="1"/>
</dbReference>
<feature type="transmembrane region" description="Helical" evidence="1">
    <location>
        <begin position="40"/>
        <end position="60"/>
    </location>
</feature>
<organism evidence="3 4">
    <name type="scientific">Filobacillus milosensis</name>
    <dbReference type="NCBI Taxonomy" id="94137"/>
    <lineage>
        <taxon>Bacteria</taxon>
        <taxon>Bacillati</taxon>
        <taxon>Bacillota</taxon>
        <taxon>Bacilli</taxon>
        <taxon>Bacillales</taxon>
        <taxon>Bacillaceae</taxon>
        <taxon>Filobacillus</taxon>
    </lineage>
</organism>
<dbReference type="GO" id="GO:0030153">
    <property type="term" value="P:bacteriocin immunity"/>
    <property type="evidence" value="ECO:0007669"/>
    <property type="project" value="InterPro"/>
</dbReference>
<dbReference type="RefSeq" id="WP_134339340.1">
    <property type="nucleotide sequence ID" value="NZ_SOPW01000004.1"/>
</dbReference>
<keyword evidence="1" id="KW-1133">Transmembrane helix</keyword>
<feature type="domain" description="Uncharacterized protein YyaB-like PH" evidence="2">
    <location>
        <begin position="62"/>
        <end position="138"/>
    </location>
</feature>
<feature type="transmembrane region" description="Helical" evidence="1">
    <location>
        <begin position="10"/>
        <end position="28"/>
    </location>
</feature>
<keyword evidence="1" id="KW-0812">Transmembrane</keyword>
<proteinExistence type="predicted"/>
<evidence type="ECO:0000256" key="1">
    <source>
        <dbReference type="SAM" id="Phobius"/>
    </source>
</evidence>
<reference evidence="3 4" key="1">
    <citation type="submission" date="2019-03" db="EMBL/GenBank/DDBJ databases">
        <authorList>
            <person name="He R.-H."/>
        </authorList>
    </citation>
    <scope>NUCLEOTIDE SEQUENCE [LARGE SCALE GENOMIC DNA]</scope>
    <source>
        <strain evidence="4">SH 714</strain>
    </source>
</reference>
<sequence length="154" mass="17729">MVFRSKVDQFFINIICISIIITGIAILWPILFDPEMTDGILLMLLSIFIVTTGFIVWVSFDIKYTMFEDYLLVKAGPVRSKISYEEITLITTTKDIFTGYRLLSSRDALEVFYKSGWMGSVKISPEDKQSFISEIKKRSPDVKVNISDGYNRRD</sequence>
<evidence type="ECO:0000313" key="4">
    <source>
        <dbReference type="Proteomes" id="UP000297975"/>
    </source>
</evidence>
<gene>
    <name evidence="3" type="ORF">E3U55_05475</name>
</gene>
<dbReference type="Proteomes" id="UP000297975">
    <property type="component" value="Unassembled WGS sequence"/>
</dbReference>
<evidence type="ECO:0000313" key="3">
    <source>
        <dbReference type="EMBL" id="TFB23268.1"/>
    </source>
</evidence>
<dbReference type="EMBL" id="SOPW01000004">
    <property type="protein sequence ID" value="TFB23268.1"/>
    <property type="molecule type" value="Genomic_DNA"/>
</dbReference>
<dbReference type="AlphaFoldDB" id="A0A4Y8IRG9"/>
<dbReference type="InterPro" id="IPR009589">
    <property type="entry name" value="PH_YyaB-like"/>
</dbReference>
<name>A0A4Y8IRG9_9BACI</name>
<keyword evidence="1" id="KW-0472">Membrane</keyword>
<dbReference type="OrthoDB" id="2436858at2"/>
<protein>
    <recommendedName>
        <fullName evidence="2">Uncharacterized protein YyaB-like PH domain-containing protein</fullName>
    </recommendedName>
</protein>
<comment type="caution">
    <text evidence="3">The sequence shown here is derived from an EMBL/GenBank/DDBJ whole genome shotgun (WGS) entry which is preliminary data.</text>
</comment>